<evidence type="ECO:0000256" key="1">
    <source>
        <dbReference type="SAM" id="MobiDB-lite"/>
    </source>
</evidence>
<evidence type="ECO:0000313" key="3">
    <source>
        <dbReference type="Proteomes" id="UP000708208"/>
    </source>
</evidence>
<organism evidence="2 3">
    <name type="scientific">Allacma fusca</name>
    <dbReference type="NCBI Taxonomy" id="39272"/>
    <lineage>
        <taxon>Eukaryota</taxon>
        <taxon>Metazoa</taxon>
        <taxon>Ecdysozoa</taxon>
        <taxon>Arthropoda</taxon>
        <taxon>Hexapoda</taxon>
        <taxon>Collembola</taxon>
        <taxon>Symphypleona</taxon>
        <taxon>Sminthuridae</taxon>
        <taxon>Allacma</taxon>
    </lineage>
</organism>
<gene>
    <name evidence="2" type="ORF">AFUS01_LOCUS28234</name>
</gene>
<feature type="region of interest" description="Disordered" evidence="1">
    <location>
        <begin position="150"/>
        <end position="220"/>
    </location>
</feature>
<protein>
    <submittedName>
        <fullName evidence="2">Uncharacterized protein</fullName>
    </submittedName>
</protein>
<feature type="compositionally biased region" description="Low complexity" evidence="1">
    <location>
        <begin position="265"/>
        <end position="306"/>
    </location>
</feature>
<accession>A0A8J2KQX8</accession>
<dbReference type="AlphaFoldDB" id="A0A8J2KQX8"/>
<sequence length="313" mass="33096">MDVGNIDLNEIMDFNPDLFTKTIDMHLSDLNTNESDRTVLIANNNVNSDSNVAQQHPMHILANTTQSVPNDYNAVPIVTTVASRTVPRIVIKTSGGQRSVVAATADGTQLTPAQPIPNAKERLCYVTHNGQRFLMSLRVADNEEVSKIKATPTVETAPSEPEVTQDQQVSSSVSSCVETTPAPVSDTKRKRPRKDPTITAAKTNAAMQVASVDTPDHPKVLKTYSKKTNAELVISKGAGDNNAVNVPESKESSKPKPNAVSVLNANSSASAASKSPNTSSSSSAKRSTSKSRGSSSKSAAAAAAQAKAEKDLM</sequence>
<comment type="caution">
    <text evidence="2">The sequence shown here is derived from an EMBL/GenBank/DDBJ whole genome shotgun (WGS) entry which is preliminary data.</text>
</comment>
<dbReference type="Proteomes" id="UP000708208">
    <property type="component" value="Unassembled WGS sequence"/>
</dbReference>
<name>A0A8J2KQX8_9HEXA</name>
<proteinExistence type="predicted"/>
<dbReference type="EMBL" id="CAJVCH010400819">
    <property type="protein sequence ID" value="CAG7817682.1"/>
    <property type="molecule type" value="Genomic_DNA"/>
</dbReference>
<evidence type="ECO:0000313" key="2">
    <source>
        <dbReference type="EMBL" id="CAG7817682.1"/>
    </source>
</evidence>
<feature type="non-terminal residue" evidence="2">
    <location>
        <position position="313"/>
    </location>
</feature>
<feature type="region of interest" description="Disordered" evidence="1">
    <location>
        <begin position="235"/>
        <end position="313"/>
    </location>
</feature>
<keyword evidence="3" id="KW-1185">Reference proteome</keyword>
<reference evidence="2" key="1">
    <citation type="submission" date="2021-06" db="EMBL/GenBank/DDBJ databases">
        <authorList>
            <person name="Hodson N. C."/>
            <person name="Mongue J. A."/>
            <person name="Jaron S. K."/>
        </authorList>
    </citation>
    <scope>NUCLEOTIDE SEQUENCE</scope>
</reference>